<comment type="caution">
    <text evidence="6">The sequence shown here is derived from an EMBL/GenBank/DDBJ whole genome shotgun (WGS) entry which is preliminary data.</text>
</comment>
<dbReference type="SUPFAM" id="SSF52540">
    <property type="entry name" value="P-loop containing nucleoside triphosphate hydrolases"/>
    <property type="match status" value="1"/>
</dbReference>
<evidence type="ECO:0000313" key="7">
    <source>
        <dbReference type="Proteomes" id="UP000233256"/>
    </source>
</evidence>
<dbReference type="InterPro" id="IPR003593">
    <property type="entry name" value="AAA+_ATPase"/>
</dbReference>
<dbReference type="Gene3D" id="3.40.50.300">
    <property type="entry name" value="P-loop containing nucleotide triphosphate hydrolases"/>
    <property type="match status" value="1"/>
</dbReference>
<keyword evidence="1" id="KW-0813">Transport</keyword>
<dbReference type="InterPro" id="IPR017871">
    <property type="entry name" value="ABC_transporter-like_CS"/>
</dbReference>
<evidence type="ECO:0000256" key="4">
    <source>
        <dbReference type="ARBA" id="ARBA00022967"/>
    </source>
</evidence>
<evidence type="ECO:0000313" key="6">
    <source>
        <dbReference type="EMBL" id="PKK89138.1"/>
    </source>
</evidence>
<dbReference type="GO" id="GO:0016887">
    <property type="term" value="F:ATP hydrolysis activity"/>
    <property type="evidence" value="ECO:0007669"/>
    <property type="project" value="InterPro"/>
</dbReference>
<gene>
    <name evidence="6" type="ORF">CVV64_15640</name>
</gene>
<dbReference type="SMART" id="SM00382">
    <property type="entry name" value="AAA"/>
    <property type="match status" value="1"/>
</dbReference>
<dbReference type="Pfam" id="PF00005">
    <property type="entry name" value="ABC_tran"/>
    <property type="match status" value="1"/>
</dbReference>
<protein>
    <submittedName>
        <fullName evidence="6">Iron ABC transporter ATP-binding protein</fullName>
    </submittedName>
</protein>
<keyword evidence="3 6" id="KW-0067">ATP-binding</keyword>
<reference evidence="6 7" key="1">
    <citation type="journal article" date="2017" name="ISME J.">
        <title>Potential for microbial H2 and metal transformations associated with novel bacteria and archaea in deep terrestrial subsurface sediments.</title>
        <authorList>
            <person name="Hernsdorf A.W."/>
            <person name="Amano Y."/>
            <person name="Miyakawa K."/>
            <person name="Ise K."/>
            <person name="Suzuki Y."/>
            <person name="Anantharaman K."/>
            <person name="Probst A."/>
            <person name="Burstein D."/>
            <person name="Thomas B.C."/>
            <person name="Banfield J.F."/>
        </authorList>
    </citation>
    <scope>NUCLEOTIDE SEQUENCE [LARGE SCALE GENOMIC DNA]</scope>
    <source>
        <strain evidence="6">HGW-Wallbacteria-1</strain>
    </source>
</reference>
<dbReference type="PROSITE" id="PS00211">
    <property type="entry name" value="ABC_TRANSPORTER_1"/>
    <property type="match status" value="1"/>
</dbReference>
<keyword evidence="2" id="KW-0547">Nucleotide-binding</keyword>
<dbReference type="InterPro" id="IPR027417">
    <property type="entry name" value="P-loop_NTPase"/>
</dbReference>
<organism evidence="6 7">
    <name type="scientific">Candidatus Wallbacteria bacterium HGW-Wallbacteria-1</name>
    <dbReference type="NCBI Taxonomy" id="2013854"/>
    <lineage>
        <taxon>Bacteria</taxon>
        <taxon>Candidatus Walliibacteriota</taxon>
    </lineage>
</organism>
<proteinExistence type="predicted"/>
<dbReference type="FunFam" id="3.40.50.300:FF:000134">
    <property type="entry name" value="Iron-enterobactin ABC transporter ATP-binding protein"/>
    <property type="match status" value="1"/>
</dbReference>
<accession>A0A2N1PLB7</accession>
<dbReference type="AlphaFoldDB" id="A0A2N1PLB7"/>
<dbReference type="PROSITE" id="PS50893">
    <property type="entry name" value="ABC_TRANSPORTER_2"/>
    <property type="match status" value="1"/>
</dbReference>
<sequence>MEISLFIENLTFGYSTGSFAGLADGCQVRPVIESIDLEVKPGEIMAIMGPNGAGKSTLINCLAGNLCPWEGKIMVGDQDLTGAAPSVRSRFMAMVPQQHESCFPFSCLEFIALGRAPYISFFGHPGKEDMDRASSAAELLGISSLGNRPCSCLSGGEMRLALIARALVQDTPIIVLDEPDNHLDFRNQSLVLERVRTLAIEKGLAILMSLHNPNLVSLYCDTLVALNSSGRVMAHGPVEMTLTADVMKSIYEMEVRVITEGKMKFFLPEERVSA</sequence>
<feature type="domain" description="ABC transporter" evidence="5">
    <location>
        <begin position="5"/>
        <end position="253"/>
    </location>
</feature>
<evidence type="ECO:0000256" key="3">
    <source>
        <dbReference type="ARBA" id="ARBA00022840"/>
    </source>
</evidence>
<dbReference type="GO" id="GO:0005524">
    <property type="term" value="F:ATP binding"/>
    <property type="evidence" value="ECO:0007669"/>
    <property type="project" value="UniProtKB-KW"/>
</dbReference>
<dbReference type="PANTHER" id="PTHR42794:SF1">
    <property type="entry name" value="HEMIN IMPORT ATP-BINDING PROTEIN HMUV"/>
    <property type="match status" value="1"/>
</dbReference>
<dbReference type="Proteomes" id="UP000233256">
    <property type="component" value="Unassembled WGS sequence"/>
</dbReference>
<keyword evidence="4" id="KW-1278">Translocase</keyword>
<evidence type="ECO:0000256" key="2">
    <source>
        <dbReference type="ARBA" id="ARBA00022741"/>
    </source>
</evidence>
<dbReference type="InterPro" id="IPR003439">
    <property type="entry name" value="ABC_transporter-like_ATP-bd"/>
</dbReference>
<dbReference type="CDD" id="cd03214">
    <property type="entry name" value="ABC_Iron-Siderophores_B12_Hemin"/>
    <property type="match status" value="1"/>
</dbReference>
<evidence type="ECO:0000256" key="1">
    <source>
        <dbReference type="ARBA" id="ARBA00022448"/>
    </source>
</evidence>
<dbReference type="PANTHER" id="PTHR42794">
    <property type="entry name" value="HEMIN IMPORT ATP-BINDING PROTEIN HMUV"/>
    <property type="match status" value="1"/>
</dbReference>
<evidence type="ECO:0000259" key="5">
    <source>
        <dbReference type="PROSITE" id="PS50893"/>
    </source>
</evidence>
<name>A0A2N1PLB7_9BACT</name>
<dbReference type="EMBL" id="PGXC01000024">
    <property type="protein sequence ID" value="PKK89138.1"/>
    <property type="molecule type" value="Genomic_DNA"/>
</dbReference>